<proteinExistence type="predicted"/>
<organism evidence="9 10">
    <name type="scientific">Streptomyces meridianus</name>
    <dbReference type="NCBI Taxonomy" id="2938945"/>
    <lineage>
        <taxon>Bacteria</taxon>
        <taxon>Bacillati</taxon>
        <taxon>Actinomycetota</taxon>
        <taxon>Actinomycetes</taxon>
        <taxon>Kitasatosporales</taxon>
        <taxon>Streptomycetaceae</taxon>
        <taxon>Streptomyces</taxon>
    </lineage>
</organism>
<dbReference type="PANTHER" id="PTHR45436">
    <property type="entry name" value="SENSOR HISTIDINE KINASE YKOH"/>
    <property type="match status" value="1"/>
</dbReference>
<keyword evidence="7" id="KW-0472">Membrane</keyword>
<evidence type="ECO:0000256" key="2">
    <source>
        <dbReference type="ARBA" id="ARBA00012438"/>
    </source>
</evidence>
<keyword evidence="10" id="KW-1185">Reference proteome</keyword>
<evidence type="ECO:0000313" key="9">
    <source>
        <dbReference type="EMBL" id="MCM2576348.1"/>
    </source>
</evidence>
<keyword evidence="7" id="KW-0812">Transmembrane</keyword>
<name>A0ABT0X345_9ACTN</name>
<feature type="compositionally biased region" description="Polar residues" evidence="6">
    <location>
        <begin position="542"/>
        <end position="557"/>
    </location>
</feature>
<comment type="caution">
    <text evidence="9">The sequence shown here is derived from an EMBL/GenBank/DDBJ whole genome shotgun (WGS) entry which is preliminary data.</text>
</comment>
<evidence type="ECO:0000256" key="3">
    <source>
        <dbReference type="ARBA" id="ARBA00022553"/>
    </source>
</evidence>
<evidence type="ECO:0000256" key="5">
    <source>
        <dbReference type="ARBA" id="ARBA00022777"/>
    </source>
</evidence>
<dbReference type="InterPro" id="IPR050428">
    <property type="entry name" value="TCS_sensor_his_kinase"/>
</dbReference>
<dbReference type="Pfam" id="PF02518">
    <property type="entry name" value="HATPase_c"/>
    <property type="match status" value="1"/>
</dbReference>
<evidence type="ECO:0000259" key="8">
    <source>
        <dbReference type="Pfam" id="PF02518"/>
    </source>
</evidence>
<dbReference type="EC" id="2.7.13.3" evidence="2"/>
<dbReference type="Proteomes" id="UP001167160">
    <property type="component" value="Unassembled WGS sequence"/>
</dbReference>
<comment type="catalytic activity">
    <reaction evidence="1">
        <text>ATP + protein L-histidine = ADP + protein N-phospho-L-histidine.</text>
        <dbReference type="EC" id="2.7.13.3"/>
    </reaction>
</comment>
<evidence type="ECO:0000256" key="1">
    <source>
        <dbReference type="ARBA" id="ARBA00000085"/>
    </source>
</evidence>
<keyword evidence="4" id="KW-0808">Transferase</keyword>
<feature type="region of interest" description="Disordered" evidence="6">
    <location>
        <begin position="1"/>
        <end position="26"/>
    </location>
</feature>
<feature type="transmembrane region" description="Helical" evidence="7">
    <location>
        <begin position="65"/>
        <end position="86"/>
    </location>
</feature>
<feature type="compositionally biased region" description="Low complexity" evidence="6">
    <location>
        <begin position="411"/>
        <end position="424"/>
    </location>
</feature>
<feature type="transmembrane region" description="Helical" evidence="7">
    <location>
        <begin position="36"/>
        <end position="59"/>
    </location>
</feature>
<dbReference type="RefSeq" id="WP_251409107.1">
    <property type="nucleotide sequence ID" value="NZ_JAMQGM010000007.1"/>
</dbReference>
<dbReference type="EMBL" id="JAMQGM010000007">
    <property type="protein sequence ID" value="MCM2576348.1"/>
    <property type="molecule type" value="Genomic_DNA"/>
</dbReference>
<keyword evidence="5" id="KW-0418">Kinase</keyword>
<dbReference type="PANTHER" id="PTHR45436:SF5">
    <property type="entry name" value="SENSOR HISTIDINE KINASE TRCS"/>
    <property type="match status" value="1"/>
</dbReference>
<feature type="domain" description="Histidine kinase/HSP90-like ATPase" evidence="8">
    <location>
        <begin position="292"/>
        <end position="399"/>
    </location>
</feature>
<protein>
    <recommendedName>
        <fullName evidence="2">histidine kinase</fullName>
        <ecNumber evidence="2">2.7.13.3</ecNumber>
    </recommendedName>
</protein>
<reference evidence="9" key="1">
    <citation type="journal article" date="2023" name="Int. J. Syst. Evol. Microbiol.">
        <title>Streptomyces meridianus sp. nov. isolated from brackish water of the Tagus estuary in Alcochete, Portugal.</title>
        <authorList>
            <person name="Santos J.D.N."/>
            <person name="Klimek D."/>
            <person name="Calusinska M."/>
            <person name="Lobo Da Cunha A."/>
            <person name="Catita J."/>
            <person name="Goncalves H."/>
            <person name="Gonzalez I."/>
            <person name="Reyes F."/>
            <person name="Lage O.M."/>
        </authorList>
    </citation>
    <scope>NUCLEOTIDE SEQUENCE</scope>
    <source>
        <strain evidence="9">MTZ3.1</strain>
    </source>
</reference>
<dbReference type="SUPFAM" id="SSF55874">
    <property type="entry name" value="ATPase domain of HSP90 chaperone/DNA topoisomerase II/histidine kinase"/>
    <property type="match status" value="1"/>
</dbReference>
<accession>A0ABT0X345</accession>
<dbReference type="InterPro" id="IPR036890">
    <property type="entry name" value="HATPase_C_sf"/>
</dbReference>
<evidence type="ECO:0000313" key="10">
    <source>
        <dbReference type="Proteomes" id="UP001167160"/>
    </source>
</evidence>
<evidence type="ECO:0000256" key="6">
    <source>
        <dbReference type="SAM" id="MobiDB-lite"/>
    </source>
</evidence>
<evidence type="ECO:0000256" key="7">
    <source>
        <dbReference type="SAM" id="Phobius"/>
    </source>
</evidence>
<dbReference type="Gene3D" id="3.30.565.10">
    <property type="entry name" value="Histidine kinase-like ATPase, C-terminal domain"/>
    <property type="match status" value="1"/>
</dbReference>
<gene>
    <name evidence="9" type="ORF">M1E25_03080</name>
</gene>
<sequence>MSDRLSHSHPAVGRRGRRRTKSPTLAEQAVPSQLRLLSLVPALTAMVLLCAVWALNVHAGASGEWMIALALLGCALVVLLGERRAAAIAEYWRRRRAEDQAQVHAWLQHLESQITAGRKRLLATLDQIERGERPSSPGPGPVLGKSGDPFIDFGHSLQQAHREALDAVLQAASHQQQATEPGPQRLEVFLYIAQRLHALVTRAIAAIVALEKDVEDPVLLNGLFGIDHLITQTRRQVESLAVLGGAVPRRIGKPVLLATVLRQSVAEIEDFARVRVFVPQEATAIPGYAAPEVIHLLAELVENATRFSDPNTQVLMRAAQVPAGLVIEVEDRGLPMSPGTRAQMNRLLAAPDEVDLREQLRDGRIGLLVTARIAQRHNIRVELRENLLGGTQALVVIPRPLLTVRAEATKPKAAMPRAAAVHAAEGSARTRGTTVPLPAEVPTAPTHEQTQGSAASPAPSLPQRPAAGTARSLPQRRKHARPEPAIDAPVPNGKPPLPRRSDSHQQPEPEVAASAPQRDTPVAAPTAGLMATYAEGVKRGAQSDSTPAVHQDATETG</sequence>
<evidence type="ECO:0000256" key="4">
    <source>
        <dbReference type="ARBA" id="ARBA00022679"/>
    </source>
</evidence>
<keyword evidence="7" id="KW-1133">Transmembrane helix</keyword>
<feature type="compositionally biased region" description="Basic residues" evidence="6">
    <location>
        <begin position="12"/>
        <end position="21"/>
    </location>
</feature>
<feature type="region of interest" description="Disordered" evidence="6">
    <location>
        <begin position="410"/>
        <end position="557"/>
    </location>
</feature>
<keyword evidence="3" id="KW-0597">Phosphoprotein</keyword>
<dbReference type="InterPro" id="IPR003594">
    <property type="entry name" value="HATPase_dom"/>
</dbReference>